<feature type="binding site" evidence="5">
    <location>
        <position position="200"/>
    </location>
    <ligand>
        <name>ATP</name>
        <dbReference type="ChEBI" id="CHEBI:30616"/>
    </ligand>
</feature>
<feature type="binding site" evidence="5">
    <location>
        <begin position="86"/>
        <end position="89"/>
    </location>
    <ligand>
        <name>AMP</name>
        <dbReference type="ChEBI" id="CHEBI:456215"/>
    </ligand>
</feature>
<keyword evidence="2 5" id="KW-0545">Nucleotide biosynthesis</keyword>
<evidence type="ECO:0000256" key="6">
    <source>
        <dbReference type="RuleBase" id="RU003330"/>
    </source>
</evidence>
<evidence type="ECO:0000256" key="5">
    <source>
        <dbReference type="HAMAP-Rule" id="MF_00235"/>
    </source>
</evidence>
<dbReference type="InterPro" id="IPR033690">
    <property type="entry name" value="Adenylat_kinase_CS"/>
</dbReference>
<protein>
    <recommendedName>
        <fullName evidence="5 7">Adenylate kinase</fullName>
        <shortName evidence="5">AK</shortName>
        <ecNumber evidence="5 7">2.7.4.3</ecNumber>
    </recommendedName>
    <alternativeName>
        <fullName evidence="5">ATP-AMP transphosphorylase</fullName>
    </alternativeName>
    <alternativeName>
        <fullName evidence="5">ATP:AMP phosphotransferase</fullName>
    </alternativeName>
    <alternativeName>
        <fullName evidence="5">Adenylate monophosphate kinase</fullName>
    </alternativeName>
</protein>
<feature type="binding site" evidence="5">
    <location>
        <begin position="137"/>
        <end position="138"/>
    </location>
    <ligand>
        <name>ATP</name>
        <dbReference type="ChEBI" id="CHEBI:30616"/>
    </ligand>
</feature>
<feature type="binding site" evidence="5">
    <location>
        <position position="128"/>
    </location>
    <ligand>
        <name>ATP</name>
        <dbReference type="ChEBI" id="CHEBI:30616"/>
    </ligand>
</feature>
<proteinExistence type="inferred from homology"/>
<keyword evidence="5 7" id="KW-0067">ATP-binding</keyword>
<comment type="subcellular location">
    <subcellularLocation>
        <location evidence="5 7">Cytoplasm</location>
    </subcellularLocation>
</comment>
<gene>
    <name evidence="5" type="primary">adk</name>
    <name evidence="9" type="ORF">A2042_03540</name>
</gene>
<comment type="function">
    <text evidence="5">Catalyzes the reversible transfer of the terminal phosphate group between ATP and AMP. Plays an important role in cellular energy homeostasis and in adenine nucleotide metabolism.</text>
</comment>
<dbReference type="PRINTS" id="PR00094">
    <property type="entry name" value="ADENYLTKNASE"/>
</dbReference>
<evidence type="ECO:0000256" key="2">
    <source>
        <dbReference type="ARBA" id="ARBA00022727"/>
    </source>
</evidence>
<dbReference type="GO" id="GO:0004017">
    <property type="term" value="F:AMP kinase activity"/>
    <property type="evidence" value="ECO:0007669"/>
    <property type="project" value="UniProtKB-UniRule"/>
</dbReference>
<comment type="caution">
    <text evidence="9">The sequence shown here is derived from an EMBL/GenBank/DDBJ whole genome shotgun (WGS) entry which is preliminary data.</text>
</comment>
<dbReference type="Pfam" id="PF05191">
    <property type="entry name" value="ADK_lid"/>
    <property type="match status" value="1"/>
</dbReference>
<comment type="similarity">
    <text evidence="5 6">Belongs to the adenylate kinase family.</text>
</comment>
<evidence type="ECO:0000313" key="9">
    <source>
        <dbReference type="EMBL" id="OGL40591.1"/>
    </source>
</evidence>
<feature type="binding site" evidence="5">
    <location>
        <begin position="11"/>
        <end position="16"/>
    </location>
    <ligand>
        <name>ATP</name>
        <dbReference type="ChEBI" id="CHEBI:30616"/>
    </ligand>
</feature>
<dbReference type="NCBIfam" id="TIGR01351">
    <property type="entry name" value="adk"/>
    <property type="match status" value="1"/>
</dbReference>
<evidence type="ECO:0000259" key="8">
    <source>
        <dbReference type="Pfam" id="PF05191"/>
    </source>
</evidence>
<dbReference type="InterPro" id="IPR007862">
    <property type="entry name" value="Adenylate_kinase_lid-dom"/>
</dbReference>
<dbReference type="CDD" id="cd01428">
    <property type="entry name" value="ADK"/>
    <property type="match status" value="1"/>
</dbReference>
<dbReference type="NCBIfam" id="NF001380">
    <property type="entry name" value="PRK00279.1-2"/>
    <property type="match status" value="1"/>
</dbReference>
<dbReference type="GO" id="GO:0005524">
    <property type="term" value="F:ATP binding"/>
    <property type="evidence" value="ECO:0007669"/>
    <property type="project" value="UniProtKB-UniRule"/>
</dbReference>
<feature type="domain" description="Adenylate kinase active site lid" evidence="8">
    <location>
        <begin position="128"/>
        <end position="163"/>
    </location>
</feature>
<dbReference type="GO" id="GO:0008270">
    <property type="term" value="F:zinc ion binding"/>
    <property type="evidence" value="ECO:0007669"/>
    <property type="project" value="UniProtKB-UniRule"/>
</dbReference>
<dbReference type="Gene3D" id="3.40.50.300">
    <property type="entry name" value="P-loop containing nucleotide triphosphate hydrolases"/>
    <property type="match status" value="1"/>
</dbReference>
<sequence>MKNIVLLGPPGVGKGTQSKMLSERFGIPQISTGDILRKAVSDKTEMGKKAKVFMERGELVPDEVVIGIIDDRIKNDDCKKGFILDGFPRNVNQAEELDKILKKKGFPLNIVLSIDASENEVIRRLGGRRSCKECGEVFHIFFRQPKNAGICDKCGGELYQRKDDKEETIRGRLEVYNRETNPLIDYYKKMGKLRSVSGKGEIKEIFSSLCKLVEEGC</sequence>
<feature type="binding site" evidence="5">
    <location>
        <position position="131"/>
    </location>
    <ligand>
        <name>Zn(2+)</name>
        <dbReference type="ChEBI" id="CHEBI:29105"/>
        <note>structural</note>
    </ligand>
</feature>
<feature type="binding site" evidence="5">
    <location>
        <position position="134"/>
    </location>
    <ligand>
        <name>Zn(2+)</name>
        <dbReference type="ChEBI" id="CHEBI:29105"/>
        <note>structural</note>
    </ligand>
</feature>
<comment type="subunit">
    <text evidence="5 7">Monomer.</text>
</comment>
<organism evidence="9 10">
    <name type="scientific">Candidatus Schekmanbacteria bacterium GWA2_38_11</name>
    <dbReference type="NCBI Taxonomy" id="1817876"/>
    <lineage>
        <taxon>Bacteria</taxon>
        <taxon>Candidatus Schekmaniibacteriota</taxon>
    </lineage>
</organism>
<feature type="region of interest" description="NMP" evidence="5">
    <location>
        <begin position="31"/>
        <end position="60"/>
    </location>
</feature>
<dbReference type="SUPFAM" id="SSF52540">
    <property type="entry name" value="P-loop containing nucleoside triphosphate hydrolases"/>
    <property type="match status" value="1"/>
</dbReference>
<keyword evidence="5" id="KW-0479">Metal-binding</keyword>
<feature type="binding site" evidence="5">
    <location>
        <begin position="58"/>
        <end position="60"/>
    </location>
    <ligand>
        <name>AMP</name>
        <dbReference type="ChEBI" id="CHEBI:456215"/>
    </ligand>
</feature>
<feature type="binding site" evidence="5">
    <location>
        <position position="37"/>
    </location>
    <ligand>
        <name>AMP</name>
        <dbReference type="ChEBI" id="CHEBI:456215"/>
    </ligand>
</feature>
<dbReference type="EMBL" id="MGDB01000094">
    <property type="protein sequence ID" value="OGL40591.1"/>
    <property type="molecule type" value="Genomic_DNA"/>
</dbReference>
<keyword evidence="1 5" id="KW-0808">Transferase</keyword>
<evidence type="ECO:0000256" key="7">
    <source>
        <dbReference type="RuleBase" id="RU003331"/>
    </source>
</evidence>
<dbReference type="NCBIfam" id="NF011100">
    <property type="entry name" value="PRK14527.1"/>
    <property type="match status" value="1"/>
</dbReference>
<feature type="binding site" evidence="5">
    <location>
        <position position="172"/>
    </location>
    <ligand>
        <name>AMP</name>
        <dbReference type="ChEBI" id="CHEBI:456215"/>
    </ligand>
</feature>
<dbReference type="Proteomes" id="UP000178526">
    <property type="component" value="Unassembled WGS sequence"/>
</dbReference>
<dbReference type="PANTHER" id="PTHR23359">
    <property type="entry name" value="NUCLEOTIDE KINASE"/>
    <property type="match status" value="1"/>
</dbReference>
<evidence type="ECO:0000256" key="1">
    <source>
        <dbReference type="ARBA" id="ARBA00022679"/>
    </source>
</evidence>
<keyword evidence="4 5" id="KW-0418">Kinase</keyword>
<dbReference type="AlphaFoldDB" id="A0A1F7RGM5"/>
<dbReference type="GO" id="GO:0005737">
    <property type="term" value="C:cytoplasm"/>
    <property type="evidence" value="ECO:0007669"/>
    <property type="project" value="UniProtKB-SubCell"/>
</dbReference>
<evidence type="ECO:0000313" key="10">
    <source>
        <dbReference type="Proteomes" id="UP000178526"/>
    </source>
</evidence>
<name>A0A1F7RGM5_9BACT</name>
<dbReference type="PROSITE" id="PS00113">
    <property type="entry name" value="ADENYLATE_KINASE"/>
    <property type="match status" value="1"/>
</dbReference>
<dbReference type="EC" id="2.7.4.3" evidence="5 7"/>
<comment type="domain">
    <text evidence="5">Consists of three domains, a large central CORE domain and two small peripheral domains, NMPbind and LID, which undergo movements during catalysis. The LID domain closes over the site of phosphoryl transfer upon ATP binding. Assembling and dissambling the active center during each catalytic cycle provides an effective means to prevent ATP hydrolysis. Some bacteria have evolved a zinc-coordinating structure that stabilizes the LID domain.</text>
</comment>
<dbReference type="HAMAP" id="MF_00235">
    <property type="entry name" value="Adenylate_kinase_Adk"/>
    <property type="match status" value="1"/>
</dbReference>
<keyword evidence="5" id="KW-0862">Zinc</keyword>
<dbReference type="Pfam" id="PF00406">
    <property type="entry name" value="ADK"/>
    <property type="match status" value="1"/>
</dbReference>
<feature type="binding site" evidence="5">
    <location>
        <position position="93"/>
    </location>
    <ligand>
        <name>AMP</name>
        <dbReference type="ChEBI" id="CHEBI:456215"/>
    </ligand>
</feature>
<comment type="catalytic activity">
    <reaction evidence="5 7">
        <text>AMP + ATP = 2 ADP</text>
        <dbReference type="Rhea" id="RHEA:12973"/>
        <dbReference type="ChEBI" id="CHEBI:30616"/>
        <dbReference type="ChEBI" id="CHEBI:456215"/>
        <dbReference type="ChEBI" id="CHEBI:456216"/>
        <dbReference type="EC" id="2.7.4.3"/>
    </reaction>
</comment>
<accession>A0A1F7RGM5</accession>
<feature type="region of interest" description="LID" evidence="5">
    <location>
        <begin position="127"/>
        <end position="164"/>
    </location>
</feature>
<dbReference type="NCBIfam" id="NF001381">
    <property type="entry name" value="PRK00279.1-3"/>
    <property type="match status" value="1"/>
</dbReference>
<keyword evidence="3 5" id="KW-0547">Nucleotide-binding</keyword>
<dbReference type="FunFam" id="3.40.50.300:FF:000106">
    <property type="entry name" value="Adenylate kinase mitochondrial"/>
    <property type="match status" value="1"/>
</dbReference>
<evidence type="ECO:0000256" key="4">
    <source>
        <dbReference type="ARBA" id="ARBA00022777"/>
    </source>
</evidence>
<comment type="pathway">
    <text evidence="5">Purine metabolism; AMP biosynthesis via salvage pathway; AMP from ADP: step 1/1.</text>
</comment>
<feature type="binding site" evidence="5">
    <location>
        <position position="161"/>
    </location>
    <ligand>
        <name>AMP</name>
        <dbReference type="ChEBI" id="CHEBI:456215"/>
    </ligand>
</feature>
<reference evidence="9 10" key="1">
    <citation type="journal article" date="2016" name="Nat. Commun.">
        <title>Thousands of microbial genomes shed light on interconnected biogeochemical processes in an aquifer system.</title>
        <authorList>
            <person name="Anantharaman K."/>
            <person name="Brown C.T."/>
            <person name="Hug L.A."/>
            <person name="Sharon I."/>
            <person name="Castelle C.J."/>
            <person name="Probst A.J."/>
            <person name="Thomas B.C."/>
            <person name="Singh A."/>
            <person name="Wilkins M.J."/>
            <person name="Karaoz U."/>
            <person name="Brodie E.L."/>
            <person name="Williams K.H."/>
            <person name="Hubbard S.S."/>
            <person name="Banfield J.F."/>
        </authorList>
    </citation>
    <scope>NUCLEOTIDE SEQUENCE [LARGE SCALE GENOMIC DNA]</scope>
</reference>
<evidence type="ECO:0000256" key="3">
    <source>
        <dbReference type="ARBA" id="ARBA00022741"/>
    </source>
</evidence>
<dbReference type="GO" id="GO:0044209">
    <property type="term" value="P:AMP salvage"/>
    <property type="evidence" value="ECO:0007669"/>
    <property type="project" value="UniProtKB-UniRule"/>
</dbReference>
<feature type="binding site" evidence="5">
    <location>
        <position position="151"/>
    </location>
    <ligand>
        <name>Zn(2+)</name>
        <dbReference type="ChEBI" id="CHEBI:29105"/>
        <note>structural</note>
    </ligand>
</feature>
<dbReference type="InterPro" id="IPR006259">
    <property type="entry name" value="Adenyl_kin_sub"/>
</dbReference>
<dbReference type="UniPathway" id="UPA00588">
    <property type="reaction ID" value="UER00649"/>
</dbReference>
<dbReference type="InterPro" id="IPR000850">
    <property type="entry name" value="Adenylat/UMP-CMP_kin"/>
</dbReference>
<dbReference type="InterPro" id="IPR027417">
    <property type="entry name" value="P-loop_NTPase"/>
</dbReference>
<feature type="binding site" evidence="5">
    <location>
        <position position="154"/>
    </location>
    <ligand>
        <name>Zn(2+)</name>
        <dbReference type="ChEBI" id="CHEBI:29105"/>
        <note>structural</note>
    </ligand>
</feature>
<keyword evidence="5" id="KW-0963">Cytoplasm</keyword>
<feature type="binding site" evidence="5">
    <location>
        <position position="32"/>
    </location>
    <ligand>
        <name>AMP</name>
        <dbReference type="ChEBI" id="CHEBI:456215"/>
    </ligand>
</feature>